<dbReference type="RefSeq" id="WP_166954341.1">
    <property type="nucleotide sequence ID" value="NZ_JAASQI010000007.1"/>
</dbReference>
<keyword evidence="1 2" id="KW-0238">DNA-binding</keyword>
<dbReference type="SMART" id="SM00862">
    <property type="entry name" value="Trans_reg_C"/>
    <property type="match status" value="1"/>
</dbReference>
<dbReference type="CDD" id="cd01901">
    <property type="entry name" value="Ntn_hydrolase"/>
    <property type="match status" value="1"/>
</dbReference>
<reference evidence="4 5" key="1">
    <citation type="submission" date="2020-03" db="EMBL/GenBank/DDBJ databases">
        <title>Genomic Encyclopedia of Type Strains, Phase IV (KMG-IV): sequencing the most valuable type-strain genomes for metagenomic binning, comparative biology and taxonomic classification.</title>
        <authorList>
            <person name="Goeker M."/>
        </authorList>
    </citation>
    <scope>NUCLEOTIDE SEQUENCE [LARGE SCALE GENOMIC DNA]</scope>
    <source>
        <strain evidence="4 5">DSM 103870</strain>
    </source>
</reference>
<dbReference type="Gene3D" id="1.10.10.10">
    <property type="entry name" value="Winged helix-like DNA-binding domain superfamily/Winged helix DNA-binding domain"/>
    <property type="match status" value="1"/>
</dbReference>
<protein>
    <recommendedName>
        <fullName evidence="3">OmpR/PhoB-type domain-containing protein</fullName>
    </recommendedName>
</protein>
<evidence type="ECO:0000313" key="5">
    <source>
        <dbReference type="Proteomes" id="UP001429580"/>
    </source>
</evidence>
<evidence type="ECO:0000256" key="2">
    <source>
        <dbReference type="PROSITE-ProRule" id="PRU01091"/>
    </source>
</evidence>
<dbReference type="InterPro" id="IPR016032">
    <property type="entry name" value="Sig_transdc_resp-reg_C-effctor"/>
</dbReference>
<dbReference type="SUPFAM" id="SSF46894">
    <property type="entry name" value="C-terminal effector domain of the bipartite response regulators"/>
    <property type="match status" value="1"/>
</dbReference>
<sequence>MASASHVSLSRLLLQRSDQHPIRIIDGADLRDQPPEIVRQFLTLGLLVEREAPSDVDGFAIQHSGGRAIAVNLDGDGITTEVDPTSIRQFDIDMMAVCRQLRRASTVLAGRPVEPVGVSAFWLGAIGTGSRRLEYFLARRLRAKTAVDIAFALKAHAGGLPIVVLTPTERDLPMAVRRQLDGADITLAAIDELLDANASEPLAIKIPTPVSKTPRSAQTRLAVDVEGGSARCDGTLLSLPRREFQVLVRLVNERTNEDGWVSRDVLADALKAATGSNDRNDEQIDKVVSNLRKVLRAAGMTDGPKGTYPIQSGRGQGCRLLIPANEIHVF</sequence>
<proteinExistence type="predicted"/>
<dbReference type="InterPro" id="IPR036388">
    <property type="entry name" value="WH-like_DNA-bd_sf"/>
</dbReference>
<organism evidence="4 5">
    <name type="scientific">Pseudochelatococcus lubricantis</name>
    <dbReference type="NCBI Taxonomy" id="1538102"/>
    <lineage>
        <taxon>Bacteria</taxon>
        <taxon>Pseudomonadati</taxon>
        <taxon>Pseudomonadota</taxon>
        <taxon>Alphaproteobacteria</taxon>
        <taxon>Hyphomicrobiales</taxon>
        <taxon>Chelatococcaceae</taxon>
        <taxon>Pseudochelatococcus</taxon>
    </lineage>
</organism>
<feature type="DNA-binding region" description="OmpR/PhoB-type" evidence="2">
    <location>
        <begin position="211"/>
        <end position="322"/>
    </location>
</feature>
<dbReference type="InterPro" id="IPR001867">
    <property type="entry name" value="OmpR/PhoB-type_DNA-bd"/>
</dbReference>
<dbReference type="PROSITE" id="PS51755">
    <property type="entry name" value="OMPR_PHOB"/>
    <property type="match status" value="1"/>
</dbReference>
<keyword evidence="5" id="KW-1185">Reference proteome</keyword>
<feature type="domain" description="OmpR/PhoB-type" evidence="3">
    <location>
        <begin position="211"/>
        <end position="322"/>
    </location>
</feature>
<gene>
    <name evidence="4" type="ORF">FHS82_003059</name>
</gene>
<accession>A0ABX0V3T9</accession>
<evidence type="ECO:0000256" key="1">
    <source>
        <dbReference type="ARBA" id="ARBA00023125"/>
    </source>
</evidence>
<dbReference type="Proteomes" id="UP001429580">
    <property type="component" value="Unassembled WGS sequence"/>
</dbReference>
<evidence type="ECO:0000313" key="4">
    <source>
        <dbReference type="EMBL" id="NIJ59204.1"/>
    </source>
</evidence>
<comment type="caution">
    <text evidence="4">The sequence shown here is derived from an EMBL/GenBank/DDBJ whole genome shotgun (WGS) entry which is preliminary data.</text>
</comment>
<evidence type="ECO:0000259" key="3">
    <source>
        <dbReference type="PROSITE" id="PS51755"/>
    </source>
</evidence>
<dbReference type="EMBL" id="JAASQI010000007">
    <property type="protein sequence ID" value="NIJ59204.1"/>
    <property type="molecule type" value="Genomic_DNA"/>
</dbReference>
<name>A0ABX0V3T9_9HYPH</name>